<reference evidence="9" key="1">
    <citation type="journal article" date="2021" name="PeerJ">
        <title>Extensive microbial diversity within the chicken gut microbiome revealed by metagenomics and culture.</title>
        <authorList>
            <person name="Gilroy R."/>
            <person name="Ravi A."/>
            <person name="Getino M."/>
            <person name="Pursley I."/>
            <person name="Horton D.L."/>
            <person name="Alikhan N.F."/>
            <person name="Baker D."/>
            <person name="Gharbi K."/>
            <person name="Hall N."/>
            <person name="Watson M."/>
            <person name="Adriaenssens E.M."/>
            <person name="Foster-Nyarko E."/>
            <person name="Jarju S."/>
            <person name="Secka A."/>
            <person name="Antonio M."/>
            <person name="Oren A."/>
            <person name="Chaudhuri R.R."/>
            <person name="La Ragione R."/>
            <person name="Hildebrand F."/>
            <person name="Pallen M.J."/>
        </authorList>
    </citation>
    <scope>NUCLEOTIDE SEQUENCE</scope>
    <source>
        <strain evidence="9">ChiGjej1B1-98</strain>
    </source>
</reference>
<dbReference type="Pfam" id="PF01032">
    <property type="entry name" value="FecCD"/>
    <property type="match status" value="1"/>
</dbReference>
<dbReference type="Gene3D" id="1.10.3470.10">
    <property type="entry name" value="ABC transporter involved in vitamin B12 uptake, BtuC"/>
    <property type="match status" value="1"/>
</dbReference>
<feature type="non-terminal residue" evidence="9">
    <location>
        <position position="1"/>
    </location>
</feature>
<evidence type="ECO:0000256" key="7">
    <source>
        <dbReference type="ARBA" id="ARBA00023136"/>
    </source>
</evidence>
<evidence type="ECO:0000256" key="2">
    <source>
        <dbReference type="ARBA" id="ARBA00007935"/>
    </source>
</evidence>
<evidence type="ECO:0000256" key="4">
    <source>
        <dbReference type="ARBA" id="ARBA00022475"/>
    </source>
</evidence>
<keyword evidence="4" id="KW-1003">Cell membrane</keyword>
<evidence type="ECO:0000256" key="8">
    <source>
        <dbReference type="SAM" id="Phobius"/>
    </source>
</evidence>
<dbReference type="EMBL" id="DXDC01000347">
    <property type="protein sequence ID" value="HIY66870.1"/>
    <property type="molecule type" value="Genomic_DNA"/>
</dbReference>
<keyword evidence="7 8" id="KW-0472">Membrane</keyword>
<dbReference type="InterPro" id="IPR037294">
    <property type="entry name" value="ABC_BtuC-like"/>
</dbReference>
<evidence type="ECO:0000313" key="9">
    <source>
        <dbReference type="EMBL" id="HIY66870.1"/>
    </source>
</evidence>
<gene>
    <name evidence="9" type="ORF">H9830_11400</name>
</gene>
<sequence length="187" mass="19045">PVKLALTGAAVTAGLTAVSMYVLNTAKTALDTYRFWSVGSLTGRDLESVIWVAPLIIIGVLVSIPVGGGLNLLAMGESTARALGHSVRVTQILAAVLIVVLCGSATAIAGPIVFAGLVVPHVLRAIVGVDYRWIIAIGIPLGAALVLAADIVGRVLAPGEVEAGLVIAFIGAPVLIGIVLRRTMVTL</sequence>
<evidence type="ECO:0000313" key="10">
    <source>
        <dbReference type="Proteomes" id="UP000824005"/>
    </source>
</evidence>
<name>A0A9D1YXF5_9MICO</name>
<dbReference type="GO" id="GO:0033214">
    <property type="term" value="P:siderophore-iron import into cell"/>
    <property type="evidence" value="ECO:0007669"/>
    <property type="project" value="TreeGrafter"/>
</dbReference>
<evidence type="ECO:0000256" key="6">
    <source>
        <dbReference type="ARBA" id="ARBA00022989"/>
    </source>
</evidence>
<comment type="similarity">
    <text evidence="2">Belongs to the binding-protein-dependent transport system permease family. FecCD subfamily.</text>
</comment>
<comment type="subcellular location">
    <subcellularLocation>
        <location evidence="1">Cell membrane</location>
        <topology evidence="1">Multi-pass membrane protein</topology>
    </subcellularLocation>
</comment>
<keyword evidence="6 8" id="KW-1133">Transmembrane helix</keyword>
<comment type="caution">
    <text evidence="9">The sequence shown here is derived from an EMBL/GenBank/DDBJ whole genome shotgun (WGS) entry which is preliminary data.</text>
</comment>
<accession>A0A9D1YXF5</accession>
<dbReference type="InterPro" id="IPR000522">
    <property type="entry name" value="ABC_transptr_permease_BtuC"/>
</dbReference>
<dbReference type="GO" id="GO:0022857">
    <property type="term" value="F:transmembrane transporter activity"/>
    <property type="evidence" value="ECO:0007669"/>
    <property type="project" value="InterPro"/>
</dbReference>
<feature type="transmembrane region" description="Helical" evidence="8">
    <location>
        <begin position="49"/>
        <end position="73"/>
    </location>
</feature>
<proteinExistence type="inferred from homology"/>
<feature type="transmembrane region" description="Helical" evidence="8">
    <location>
        <begin position="161"/>
        <end position="180"/>
    </location>
</feature>
<evidence type="ECO:0000256" key="1">
    <source>
        <dbReference type="ARBA" id="ARBA00004651"/>
    </source>
</evidence>
<evidence type="ECO:0000256" key="3">
    <source>
        <dbReference type="ARBA" id="ARBA00022448"/>
    </source>
</evidence>
<feature type="transmembrane region" description="Helical" evidence="8">
    <location>
        <begin position="93"/>
        <end position="119"/>
    </location>
</feature>
<keyword evidence="3" id="KW-0813">Transport</keyword>
<dbReference type="CDD" id="cd06550">
    <property type="entry name" value="TM_ABC_iron-siderophores_like"/>
    <property type="match status" value="1"/>
</dbReference>
<organism evidence="9 10">
    <name type="scientific">Candidatus Agrococcus pullicola</name>
    <dbReference type="NCBI Taxonomy" id="2838429"/>
    <lineage>
        <taxon>Bacteria</taxon>
        <taxon>Bacillati</taxon>
        <taxon>Actinomycetota</taxon>
        <taxon>Actinomycetes</taxon>
        <taxon>Micrococcales</taxon>
        <taxon>Microbacteriaceae</taxon>
        <taxon>Agrococcus</taxon>
    </lineage>
</organism>
<dbReference type="Proteomes" id="UP000824005">
    <property type="component" value="Unassembled WGS sequence"/>
</dbReference>
<reference evidence="9" key="2">
    <citation type="submission" date="2021-04" db="EMBL/GenBank/DDBJ databases">
        <authorList>
            <person name="Gilroy R."/>
        </authorList>
    </citation>
    <scope>NUCLEOTIDE SEQUENCE</scope>
    <source>
        <strain evidence="9">ChiGjej1B1-98</strain>
    </source>
</reference>
<dbReference type="GO" id="GO:0005886">
    <property type="term" value="C:plasma membrane"/>
    <property type="evidence" value="ECO:0007669"/>
    <property type="project" value="UniProtKB-SubCell"/>
</dbReference>
<protein>
    <submittedName>
        <fullName evidence="9">Iron chelate uptake ABC transporter family permease subunit</fullName>
    </submittedName>
</protein>
<dbReference type="PANTHER" id="PTHR30472">
    <property type="entry name" value="FERRIC ENTEROBACTIN TRANSPORT SYSTEM PERMEASE PROTEIN"/>
    <property type="match status" value="1"/>
</dbReference>
<feature type="transmembrane region" description="Helical" evidence="8">
    <location>
        <begin position="131"/>
        <end position="149"/>
    </location>
</feature>
<dbReference type="SUPFAM" id="SSF81345">
    <property type="entry name" value="ABC transporter involved in vitamin B12 uptake, BtuC"/>
    <property type="match status" value="1"/>
</dbReference>
<dbReference type="PANTHER" id="PTHR30472:SF1">
    <property type="entry name" value="FE(3+) DICITRATE TRANSPORT SYSTEM PERMEASE PROTEIN FECC-RELATED"/>
    <property type="match status" value="1"/>
</dbReference>
<evidence type="ECO:0000256" key="5">
    <source>
        <dbReference type="ARBA" id="ARBA00022692"/>
    </source>
</evidence>
<dbReference type="AlphaFoldDB" id="A0A9D1YXF5"/>
<keyword evidence="5 8" id="KW-0812">Transmembrane</keyword>